<dbReference type="InterPro" id="IPR031838">
    <property type="entry name" value="Dre2_N"/>
</dbReference>
<dbReference type="OrthoDB" id="311633at2759"/>
<dbReference type="InterPro" id="IPR007785">
    <property type="entry name" value="Anamorsin"/>
</dbReference>
<comment type="domain">
    <text evidence="9">The N-terminal domain has structural similarity with S-adenosyl-L-methionine-dependent methyltransferases, but does not bind S-adenosyl-L-methionine. It is required for correct assembly of the 2 Fe-S clusters.</text>
</comment>
<dbReference type="PANTHER" id="PTHR13273">
    <property type="entry name" value="ANAMORSIN"/>
    <property type="match status" value="1"/>
</dbReference>
<feature type="region of interest" description="Fe-S binding site B" evidence="9">
    <location>
        <begin position="278"/>
        <end position="292"/>
    </location>
</feature>
<dbReference type="EMBL" id="KN882045">
    <property type="protein sequence ID" value="KIY45897.1"/>
    <property type="molecule type" value="Genomic_DNA"/>
</dbReference>
<dbReference type="PANTHER" id="PTHR13273:SF14">
    <property type="entry name" value="ANAMORSIN"/>
    <property type="match status" value="1"/>
</dbReference>
<comment type="caution">
    <text evidence="9">Lacks conserved residue(s) required for the propagation of feature annotation.</text>
</comment>
<keyword evidence="14" id="KW-1185">Reference proteome</keyword>
<sequence length="315" mass="34076">MSPTATFFSPAKPSTSKGKALAIGSPSTAQNGQFQTLVSDLEATRQVDKQMLDRLVEKATTLAPASYASIHVALTSDDYQALLPNLSPLLQQLFEGLTPLGTLHLLQPSTAFQTLLHTELTLAGFSVLSLPSVDNRSSLVVQRPSHAPSTTFSLKKRTPATDPPQMVRHKTDTATKKALWTLVSPSTPKIDQNALLTEADRARPIPACEPISATGRPRRKRACKNCSCGLKELEEEEARTGKVVMLDETGERVVEVKQSEKERLIQAAKNAPKATSSCGNCYLGDAFRCSSCPYLGLPAFKPGEKVEISLDMDDI</sequence>
<evidence type="ECO:0000256" key="2">
    <source>
        <dbReference type="ARBA" id="ARBA00008169"/>
    </source>
</evidence>
<comment type="cofactor">
    <cofactor evidence="9">
        <name>[2Fe-2S] cluster</name>
        <dbReference type="ChEBI" id="CHEBI:190135"/>
    </cofactor>
</comment>
<dbReference type="GO" id="GO:0046872">
    <property type="term" value="F:metal ion binding"/>
    <property type="evidence" value="ECO:0007669"/>
    <property type="project" value="UniProtKB-KW"/>
</dbReference>
<proteinExistence type="inferred from homology"/>
<feature type="binding site" evidence="9">
    <location>
        <position position="278"/>
    </location>
    <ligand>
        <name>[4Fe-4S] cluster</name>
        <dbReference type="ChEBI" id="CHEBI:49883"/>
    </ligand>
</feature>
<evidence type="ECO:0000256" key="7">
    <source>
        <dbReference type="ARBA" id="ARBA00023014"/>
    </source>
</evidence>
<feature type="compositionally biased region" description="Polar residues" evidence="10">
    <location>
        <begin position="1"/>
        <end position="17"/>
    </location>
</feature>
<comment type="cofactor">
    <cofactor evidence="1 9">
        <name>[4Fe-4S] cluster</name>
        <dbReference type="ChEBI" id="CHEBI:49883"/>
    </cofactor>
</comment>
<dbReference type="GO" id="GO:0005758">
    <property type="term" value="C:mitochondrial intermembrane space"/>
    <property type="evidence" value="ECO:0007669"/>
    <property type="project" value="UniProtKB-SubCell"/>
</dbReference>
<comment type="domain">
    <text evidence="9">The C-terminal domain binds 2 Fe-S clusters but is otherwise mostly in an intrinsically disordered conformation.</text>
</comment>
<evidence type="ECO:0000256" key="10">
    <source>
        <dbReference type="SAM" id="MobiDB-lite"/>
    </source>
</evidence>
<keyword evidence="7 9" id="KW-0411">Iron-sulfur</keyword>
<keyword evidence="3 9" id="KW-0004">4Fe-4S</keyword>
<evidence type="ECO:0000256" key="1">
    <source>
        <dbReference type="ARBA" id="ARBA00001966"/>
    </source>
</evidence>
<evidence type="ECO:0000256" key="9">
    <source>
        <dbReference type="HAMAP-Rule" id="MF_03115"/>
    </source>
</evidence>
<evidence type="ECO:0000259" key="11">
    <source>
        <dbReference type="Pfam" id="PF05093"/>
    </source>
</evidence>
<feature type="domain" description="Anamorsin C-terminal" evidence="11">
    <location>
        <begin position="215"/>
        <end position="308"/>
    </location>
</feature>
<feature type="binding site" evidence="9">
    <location>
        <position position="223"/>
    </location>
    <ligand>
        <name>[2Fe-2S] cluster</name>
        <dbReference type="ChEBI" id="CHEBI:190135"/>
    </ligand>
</feature>
<feature type="short sequence motif" description="Cx2C motif 1" evidence="9">
    <location>
        <begin position="278"/>
        <end position="281"/>
    </location>
</feature>
<dbReference type="GO" id="GO:0009055">
    <property type="term" value="F:electron transfer activity"/>
    <property type="evidence" value="ECO:0007669"/>
    <property type="project" value="UniProtKB-UniRule"/>
</dbReference>
<dbReference type="GO" id="GO:0051537">
    <property type="term" value="F:2 iron, 2 sulfur cluster binding"/>
    <property type="evidence" value="ECO:0007669"/>
    <property type="project" value="UniProtKB-UniRule"/>
</dbReference>
<keyword evidence="8 9" id="KW-0496">Mitochondrion</keyword>
<dbReference type="GO" id="GO:0051539">
    <property type="term" value="F:4 iron, 4 sulfur cluster binding"/>
    <property type="evidence" value="ECO:0007669"/>
    <property type="project" value="UniProtKB-KW"/>
</dbReference>
<feature type="binding site" evidence="9">
    <location>
        <position position="208"/>
    </location>
    <ligand>
        <name>[2Fe-2S] cluster</name>
        <dbReference type="ChEBI" id="CHEBI:190135"/>
    </ligand>
</feature>
<comment type="subcellular location">
    <subcellularLocation>
        <location evidence="9">Cytoplasm</location>
    </subcellularLocation>
    <subcellularLocation>
        <location evidence="9">Mitochondrion intermembrane space</location>
    </subcellularLocation>
</comment>
<keyword evidence="5 9" id="KW-0479">Metal-binding</keyword>
<evidence type="ECO:0000256" key="3">
    <source>
        <dbReference type="ARBA" id="ARBA00022485"/>
    </source>
</evidence>
<feature type="binding site" evidence="9">
    <location>
        <position position="281"/>
    </location>
    <ligand>
        <name>[4Fe-4S] cluster</name>
        <dbReference type="ChEBI" id="CHEBI:49883"/>
    </ligand>
</feature>
<evidence type="ECO:0000256" key="8">
    <source>
        <dbReference type="ARBA" id="ARBA00023128"/>
    </source>
</evidence>
<evidence type="ECO:0000313" key="13">
    <source>
        <dbReference type="EMBL" id="KIY45897.1"/>
    </source>
</evidence>
<keyword evidence="6 9" id="KW-0408">Iron</keyword>
<feature type="binding site" evidence="9">
    <location>
        <position position="289"/>
    </location>
    <ligand>
        <name>[4Fe-4S] cluster</name>
        <dbReference type="ChEBI" id="CHEBI:49883"/>
    </ligand>
</feature>
<keyword evidence="9" id="KW-0001">2Fe-2S</keyword>
<feature type="binding site" evidence="9">
    <location>
        <position position="228"/>
    </location>
    <ligand>
        <name>[2Fe-2S] cluster</name>
        <dbReference type="ChEBI" id="CHEBI:190135"/>
    </ligand>
</feature>
<dbReference type="InterPro" id="IPR046408">
    <property type="entry name" value="CIAPIN1"/>
</dbReference>
<feature type="short sequence motif" description="Cx2C motif 2" evidence="9">
    <location>
        <begin position="289"/>
        <end position="292"/>
    </location>
</feature>
<dbReference type="GO" id="GO:0016226">
    <property type="term" value="P:iron-sulfur cluster assembly"/>
    <property type="evidence" value="ECO:0007669"/>
    <property type="project" value="UniProtKB-UniRule"/>
</dbReference>
<comment type="domain">
    <text evidence="9">The twin Cx2C motifs are involved in the recognition by the mitochondrial MIA40-ERV1 disulfide relay system. The formation of 2 disulfide bonds in the Cx2C motifs through dithiol/disulfide exchange reactions effectively traps the protein in the mitochondrial intermembrane space.</text>
</comment>
<evidence type="ECO:0000256" key="6">
    <source>
        <dbReference type="ARBA" id="ARBA00023004"/>
    </source>
</evidence>
<dbReference type="HAMAP" id="MF_03115">
    <property type="entry name" value="Anamorsin"/>
    <property type="match status" value="1"/>
</dbReference>
<feature type="domain" description="Fe-S cluster assembly protein Dre2 N-terminal" evidence="12">
    <location>
        <begin position="25"/>
        <end position="127"/>
    </location>
</feature>
<evidence type="ECO:0000259" key="12">
    <source>
        <dbReference type="Pfam" id="PF16803"/>
    </source>
</evidence>
<name>A0A0D7A4H1_9AGAR</name>
<reference evidence="13 14" key="1">
    <citation type="journal article" date="2015" name="Fungal Genet. Biol.">
        <title>Evolution of novel wood decay mechanisms in Agaricales revealed by the genome sequences of Fistulina hepatica and Cylindrobasidium torrendii.</title>
        <authorList>
            <person name="Floudas D."/>
            <person name="Held B.W."/>
            <person name="Riley R."/>
            <person name="Nagy L.G."/>
            <person name="Koehler G."/>
            <person name="Ransdell A.S."/>
            <person name="Younus H."/>
            <person name="Chow J."/>
            <person name="Chiniquy J."/>
            <person name="Lipzen A."/>
            <person name="Tritt A."/>
            <person name="Sun H."/>
            <person name="Haridas S."/>
            <person name="LaButti K."/>
            <person name="Ohm R.A."/>
            <person name="Kues U."/>
            <person name="Blanchette R.A."/>
            <person name="Grigoriev I.V."/>
            <person name="Minto R.E."/>
            <person name="Hibbett D.S."/>
        </authorList>
    </citation>
    <scope>NUCLEOTIDE SEQUENCE [LARGE SCALE GENOMIC DNA]</scope>
    <source>
        <strain evidence="13 14">ATCC 64428</strain>
    </source>
</reference>
<dbReference type="AlphaFoldDB" id="A0A0D7A4H1"/>
<dbReference type="Pfam" id="PF05093">
    <property type="entry name" value="CIAPIN1"/>
    <property type="match status" value="1"/>
</dbReference>
<feature type="region of interest" description="Disordered" evidence="10">
    <location>
        <begin position="138"/>
        <end position="169"/>
    </location>
</feature>
<organism evidence="13 14">
    <name type="scientific">Fistulina hepatica ATCC 64428</name>
    <dbReference type="NCBI Taxonomy" id="1128425"/>
    <lineage>
        <taxon>Eukaryota</taxon>
        <taxon>Fungi</taxon>
        <taxon>Dikarya</taxon>
        <taxon>Basidiomycota</taxon>
        <taxon>Agaricomycotina</taxon>
        <taxon>Agaricomycetes</taxon>
        <taxon>Agaricomycetidae</taxon>
        <taxon>Agaricales</taxon>
        <taxon>Fistulinaceae</taxon>
        <taxon>Fistulina</taxon>
    </lineage>
</organism>
<dbReference type="Proteomes" id="UP000054144">
    <property type="component" value="Unassembled WGS sequence"/>
</dbReference>
<keyword evidence="4 9" id="KW-0963">Cytoplasm</keyword>
<protein>
    <submittedName>
        <fullName evidence="13">Fe-S cluster assembly protein DRE2</fullName>
    </submittedName>
</protein>
<feature type="region of interest" description="Disordered" evidence="10">
    <location>
        <begin position="1"/>
        <end position="27"/>
    </location>
</feature>
<feature type="binding site" evidence="9">
    <location>
        <position position="226"/>
    </location>
    <ligand>
        <name>[2Fe-2S] cluster</name>
        <dbReference type="ChEBI" id="CHEBI:190135"/>
    </ligand>
</feature>
<comment type="similarity">
    <text evidence="2 9">Belongs to the anamorsin family.</text>
</comment>
<dbReference type="Pfam" id="PF16803">
    <property type="entry name" value="DRE2_N"/>
    <property type="match status" value="1"/>
</dbReference>
<accession>A0A0D7A4H1</accession>
<evidence type="ECO:0000256" key="5">
    <source>
        <dbReference type="ARBA" id="ARBA00022723"/>
    </source>
</evidence>
<evidence type="ECO:0000256" key="4">
    <source>
        <dbReference type="ARBA" id="ARBA00022490"/>
    </source>
</evidence>
<feature type="binding site" evidence="9">
    <location>
        <position position="292"/>
    </location>
    <ligand>
        <name>[4Fe-4S] cluster</name>
        <dbReference type="ChEBI" id="CHEBI:49883"/>
    </ligand>
</feature>
<gene>
    <name evidence="13" type="ORF">FISHEDRAFT_48372</name>
</gene>
<evidence type="ECO:0000313" key="14">
    <source>
        <dbReference type="Proteomes" id="UP000054144"/>
    </source>
</evidence>